<keyword evidence="7 8" id="KW-0573">Peptidoglycan synthesis</keyword>
<dbReference type="EC" id="6.3.2.9" evidence="7 8"/>
<comment type="pathway">
    <text evidence="2 7 8">Cell wall biogenesis; peptidoglycan biosynthesis.</text>
</comment>
<evidence type="ECO:0000256" key="7">
    <source>
        <dbReference type="HAMAP-Rule" id="MF_00639"/>
    </source>
</evidence>
<evidence type="ECO:0000256" key="6">
    <source>
        <dbReference type="ARBA" id="ARBA00022840"/>
    </source>
</evidence>
<keyword evidence="3 7" id="KW-0963">Cytoplasm</keyword>
<comment type="similarity">
    <text evidence="7">Belongs to the MurCDEF family.</text>
</comment>
<keyword evidence="7 8" id="KW-0132">Cell division</keyword>
<keyword evidence="6 7" id="KW-0067">ATP-binding</keyword>
<dbReference type="InterPro" id="IPR036615">
    <property type="entry name" value="Mur_ligase_C_dom_sf"/>
</dbReference>
<dbReference type="Gene3D" id="3.90.190.20">
    <property type="entry name" value="Mur ligase, C-terminal domain"/>
    <property type="match status" value="1"/>
</dbReference>
<dbReference type="Gene3D" id="3.40.1190.10">
    <property type="entry name" value="Mur-like, catalytic domain"/>
    <property type="match status" value="1"/>
</dbReference>
<comment type="catalytic activity">
    <reaction evidence="7 8">
        <text>UDP-N-acetyl-alpha-D-muramoyl-L-alanine + D-glutamate + ATP = UDP-N-acetyl-alpha-D-muramoyl-L-alanyl-D-glutamate + ADP + phosphate + H(+)</text>
        <dbReference type="Rhea" id="RHEA:16429"/>
        <dbReference type="ChEBI" id="CHEBI:15378"/>
        <dbReference type="ChEBI" id="CHEBI:29986"/>
        <dbReference type="ChEBI" id="CHEBI:30616"/>
        <dbReference type="ChEBI" id="CHEBI:43474"/>
        <dbReference type="ChEBI" id="CHEBI:83898"/>
        <dbReference type="ChEBI" id="CHEBI:83900"/>
        <dbReference type="ChEBI" id="CHEBI:456216"/>
        <dbReference type="EC" id="6.3.2.9"/>
    </reaction>
</comment>
<evidence type="ECO:0000256" key="8">
    <source>
        <dbReference type="RuleBase" id="RU003664"/>
    </source>
</evidence>
<dbReference type="Proteomes" id="UP001055658">
    <property type="component" value="Chromosome"/>
</dbReference>
<dbReference type="SUPFAM" id="SSF53244">
    <property type="entry name" value="MurD-like peptide ligases, peptide-binding domain"/>
    <property type="match status" value="1"/>
</dbReference>
<dbReference type="Pfam" id="PF08245">
    <property type="entry name" value="Mur_ligase_M"/>
    <property type="match status" value="1"/>
</dbReference>
<dbReference type="InterPro" id="IPR005762">
    <property type="entry name" value="MurD"/>
</dbReference>
<proteinExistence type="inferred from homology"/>
<comment type="function">
    <text evidence="7 8">Cell wall formation. Catalyzes the addition of glutamate to the nucleotide precursor UDP-N-acetylmuramoyl-L-alanine (UMA).</text>
</comment>
<evidence type="ECO:0000313" key="11">
    <source>
        <dbReference type="EMBL" id="USD20551.1"/>
    </source>
</evidence>
<keyword evidence="12" id="KW-1185">Reference proteome</keyword>
<dbReference type="NCBIfam" id="TIGR01087">
    <property type="entry name" value="murD"/>
    <property type="match status" value="1"/>
</dbReference>
<protein>
    <recommendedName>
        <fullName evidence="7 8">UDP-N-acetylmuramoylalanine--D-glutamate ligase</fullName>
        <ecNumber evidence="7 8">6.3.2.9</ecNumber>
    </recommendedName>
    <alternativeName>
        <fullName evidence="7">D-glutamic acid-adding enzyme</fullName>
    </alternativeName>
    <alternativeName>
        <fullName evidence="7">UDP-N-acetylmuramoyl-L-alanyl-D-glutamate synthetase</fullName>
    </alternativeName>
</protein>
<evidence type="ECO:0000256" key="3">
    <source>
        <dbReference type="ARBA" id="ARBA00022490"/>
    </source>
</evidence>
<dbReference type="Pfam" id="PF02875">
    <property type="entry name" value="Mur_ligase_C"/>
    <property type="match status" value="1"/>
</dbReference>
<keyword evidence="7 8" id="KW-0131">Cell cycle</keyword>
<evidence type="ECO:0000256" key="5">
    <source>
        <dbReference type="ARBA" id="ARBA00022741"/>
    </source>
</evidence>
<dbReference type="Pfam" id="PF21799">
    <property type="entry name" value="MurD-like_N"/>
    <property type="match status" value="1"/>
</dbReference>
<dbReference type="EMBL" id="CP092418">
    <property type="protein sequence ID" value="USD20551.1"/>
    <property type="molecule type" value="Genomic_DNA"/>
</dbReference>
<sequence>MSLIATSSQHKVVIGLGATGQSVVRYLLRHGHTPVVVDSRDNPPGLAAFQGEFPQVAVETGPLRADTLLAASLIIVSPGVPLAEPVLQKAVAEGIPVVGDIELFAQALVRKQSKAKLAAITGSNGKSTVTTLLGRMAKAANISVRVGGNIGVPVLDLLDDPLPELFVLELSSFQLETTYSLTPTVATVLNMSADHMDRYPSMLEYHRAKQRIYRGAEVFVVNREDPLSQGPLSRERREWTFGLDRPDLKQFGVCLSGEREWLAQGSEQLLPVDELAMVGKHNIANALAALAMGTVVGLPMAAMLSVLRSFPGLAHRCERVADLHGVTYVNDSKGTNVGATQAALDGLATSTRKIVLIAGGDGKGADFSALKKSGGSLRAVVSIGVDGDKIASVFAGQCRTLSADSMADAVSKARTLAHSGDYVLLSPACASFDMYRNFEARGEDFRNIVATLCECSREGQ</sequence>
<keyword evidence="7 8" id="KW-0961">Cell wall biogenesis/degradation</keyword>
<dbReference type="SUPFAM" id="SSF51984">
    <property type="entry name" value="MurCD N-terminal domain"/>
    <property type="match status" value="1"/>
</dbReference>
<feature type="domain" description="Mur ligase C-terminal" evidence="9">
    <location>
        <begin position="315"/>
        <end position="429"/>
    </location>
</feature>
<evidence type="ECO:0000256" key="2">
    <source>
        <dbReference type="ARBA" id="ARBA00004752"/>
    </source>
</evidence>
<dbReference type="PANTHER" id="PTHR43692">
    <property type="entry name" value="UDP-N-ACETYLMURAMOYLALANINE--D-GLUTAMATE LIGASE"/>
    <property type="match status" value="1"/>
</dbReference>
<dbReference type="InterPro" id="IPR036565">
    <property type="entry name" value="Mur-like_cat_sf"/>
</dbReference>
<dbReference type="GO" id="GO:0008764">
    <property type="term" value="F:UDP-N-acetylmuramoylalanine-D-glutamate ligase activity"/>
    <property type="evidence" value="ECO:0007669"/>
    <property type="project" value="UniProtKB-EC"/>
</dbReference>
<dbReference type="RefSeq" id="WP_252082964.1">
    <property type="nucleotide sequence ID" value="NZ_CP092418.1"/>
</dbReference>
<keyword evidence="4 7" id="KW-0436">Ligase</keyword>
<gene>
    <name evidence="7 11" type="primary">murD</name>
    <name evidence="11" type="ORF">MJO52_15925</name>
</gene>
<dbReference type="Gene3D" id="3.40.50.720">
    <property type="entry name" value="NAD(P)-binding Rossmann-like Domain"/>
    <property type="match status" value="1"/>
</dbReference>
<dbReference type="InterPro" id="IPR013221">
    <property type="entry name" value="Mur_ligase_cen"/>
</dbReference>
<accession>A0ABY4V8E9</accession>
<dbReference type="SUPFAM" id="SSF53623">
    <property type="entry name" value="MurD-like peptide ligases, catalytic domain"/>
    <property type="match status" value="1"/>
</dbReference>
<reference evidence="11" key="1">
    <citation type="submission" date="2022-02" db="EMBL/GenBank/DDBJ databases">
        <title>Coral-associated bacteria.</title>
        <authorList>
            <person name="Tang K."/>
            <person name="Wang X."/>
        </authorList>
    </citation>
    <scope>NUCLEOTIDE SEQUENCE</scope>
    <source>
        <strain evidence="11">SCSIO 43006</strain>
    </source>
</reference>
<name>A0ABY4V8E9_9GAMM</name>
<evidence type="ECO:0000313" key="12">
    <source>
        <dbReference type="Proteomes" id="UP001055658"/>
    </source>
</evidence>
<evidence type="ECO:0000259" key="9">
    <source>
        <dbReference type="Pfam" id="PF02875"/>
    </source>
</evidence>
<feature type="binding site" evidence="7">
    <location>
        <begin position="122"/>
        <end position="128"/>
    </location>
    <ligand>
        <name>ATP</name>
        <dbReference type="ChEBI" id="CHEBI:30616"/>
    </ligand>
</feature>
<comment type="subcellular location">
    <subcellularLocation>
        <location evidence="1 7 8">Cytoplasm</location>
    </subcellularLocation>
</comment>
<keyword evidence="5 7" id="KW-0547">Nucleotide-binding</keyword>
<keyword evidence="7 8" id="KW-0133">Cell shape</keyword>
<organism evidence="11 12">
    <name type="scientific">Microbulbifer variabilis</name>
    <dbReference type="NCBI Taxonomy" id="266805"/>
    <lineage>
        <taxon>Bacteria</taxon>
        <taxon>Pseudomonadati</taxon>
        <taxon>Pseudomonadota</taxon>
        <taxon>Gammaproteobacteria</taxon>
        <taxon>Cellvibrionales</taxon>
        <taxon>Microbulbiferaceae</taxon>
        <taxon>Microbulbifer</taxon>
    </lineage>
</organism>
<dbReference type="PANTHER" id="PTHR43692:SF1">
    <property type="entry name" value="UDP-N-ACETYLMURAMOYLALANINE--D-GLUTAMATE LIGASE"/>
    <property type="match status" value="1"/>
</dbReference>
<evidence type="ECO:0000256" key="1">
    <source>
        <dbReference type="ARBA" id="ARBA00004496"/>
    </source>
</evidence>
<evidence type="ECO:0000259" key="10">
    <source>
        <dbReference type="Pfam" id="PF08245"/>
    </source>
</evidence>
<evidence type="ECO:0000256" key="4">
    <source>
        <dbReference type="ARBA" id="ARBA00022598"/>
    </source>
</evidence>
<dbReference type="HAMAP" id="MF_00639">
    <property type="entry name" value="MurD"/>
    <property type="match status" value="1"/>
</dbReference>
<feature type="domain" description="Mur ligase central" evidence="10">
    <location>
        <begin position="120"/>
        <end position="292"/>
    </location>
</feature>
<dbReference type="InterPro" id="IPR004101">
    <property type="entry name" value="Mur_ligase_C"/>
</dbReference>